<dbReference type="GO" id="GO:0016755">
    <property type="term" value="F:aminoacyltransferase activity"/>
    <property type="evidence" value="ECO:0007669"/>
    <property type="project" value="InterPro"/>
</dbReference>
<dbReference type="Gene3D" id="3.40.630.30">
    <property type="match status" value="1"/>
</dbReference>
<evidence type="ECO:0000256" key="3">
    <source>
        <dbReference type="ARBA" id="ARBA00022960"/>
    </source>
</evidence>
<comment type="caution">
    <text evidence="8">The sequence shown here is derived from an EMBL/GenBank/DDBJ whole genome shotgun (WGS) entry which is preliminary data.</text>
</comment>
<comment type="similarity">
    <text evidence="1">Belongs to the FemABX family.</text>
</comment>
<dbReference type="InterPro" id="IPR003447">
    <property type="entry name" value="FEMABX"/>
</dbReference>
<proteinExistence type="inferred from homology"/>
<evidence type="ECO:0000256" key="6">
    <source>
        <dbReference type="ARBA" id="ARBA00023316"/>
    </source>
</evidence>
<evidence type="ECO:0000256" key="1">
    <source>
        <dbReference type="ARBA" id="ARBA00009943"/>
    </source>
</evidence>
<dbReference type="PROSITE" id="PS51191">
    <property type="entry name" value="FEMABX"/>
    <property type="match status" value="1"/>
</dbReference>
<dbReference type="InterPro" id="IPR038740">
    <property type="entry name" value="BioF2-like_GNAT_dom"/>
</dbReference>
<feature type="domain" description="BioF2-like acetyltransferase" evidence="7">
    <location>
        <begin position="170"/>
        <end position="310"/>
    </location>
</feature>
<dbReference type="OrthoDB" id="9785911at2"/>
<evidence type="ECO:0000256" key="5">
    <source>
        <dbReference type="ARBA" id="ARBA00023315"/>
    </source>
</evidence>
<evidence type="ECO:0000259" key="7">
    <source>
        <dbReference type="Pfam" id="PF13480"/>
    </source>
</evidence>
<evidence type="ECO:0000256" key="4">
    <source>
        <dbReference type="ARBA" id="ARBA00022984"/>
    </source>
</evidence>
<sequence length="369" mass="42143">MTGAAGGAMRLEIWNARRTADVSRWLAVHRASPAREVFAHPAYVRLFAGEHDEPLAAYAETPSGFILYPFVLRRITAPHLVAPGRSIHDITTPYGYGGAFHNGVGEAEAKEFWAAFDDFCRARHVVSEFTRLSLFEDDRLPYPGRTEPKLVNVVRDLRTSPEDMWREFDHKVRKNVSKARRLGVTIEVDETGARLGDFLRIYQGTMDRRQAGRSYYFPPQFFRTILDELPGHFSFFHAVHDGRVVSTELVLVSARTLYSYLGGTERSAFDLRPNDLLKFEVIRWGQEHRKRHFVLGGGYAADDGIFRYKRAFAPHGLLPYSVGTRVFDEPTYDRLVDAHRVQGRRRLPGWEPDPDFFPAYRQELVGAPG</sequence>
<keyword evidence="5" id="KW-0012">Acyltransferase</keyword>
<organism evidence="8 9">
    <name type="scientific">Micromonospora globispora</name>
    <dbReference type="NCBI Taxonomy" id="1450148"/>
    <lineage>
        <taxon>Bacteria</taxon>
        <taxon>Bacillati</taxon>
        <taxon>Actinomycetota</taxon>
        <taxon>Actinomycetes</taxon>
        <taxon>Micromonosporales</taxon>
        <taxon>Micromonosporaceae</taxon>
        <taxon>Micromonospora</taxon>
    </lineage>
</organism>
<keyword evidence="6" id="KW-0961">Cell wall biogenesis/degradation</keyword>
<evidence type="ECO:0000256" key="2">
    <source>
        <dbReference type="ARBA" id="ARBA00022679"/>
    </source>
</evidence>
<dbReference type="PANTHER" id="PTHR36174:SF1">
    <property type="entry name" value="LIPID II:GLYCINE GLYCYLTRANSFERASE"/>
    <property type="match status" value="1"/>
</dbReference>
<keyword evidence="9" id="KW-1185">Reference proteome</keyword>
<protein>
    <submittedName>
        <fullName evidence="8">Methicillin resistance protein</fullName>
    </submittedName>
</protein>
<dbReference type="InterPro" id="IPR050644">
    <property type="entry name" value="PG_Glycine_Bridge_Synth"/>
</dbReference>
<dbReference type="Pfam" id="PF13480">
    <property type="entry name" value="Acetyltransf_6"/>
    <property type="match status" value="1"/>
</dbReference>
<accession>A0A317JYR1</accession>
<keyword evidence="2" id="KW-0808">Transferase</keyword>
<dbReference type="EMBL" id="QGSV01000251">
    <property type="protein sequence ID" value="PWU45528.1"/>
    <property type="molecule type" value="Genomic_DNA"/>
</dbReference>
<keyword evidence="3" id="KW-0133">Cell shape</keyword>
<name>A0A317JYR1_9ACTN</name>
<dbReference type="Proteomes" id="UP000245683">
    <property type="component" value="Unassembled WGS sequence"/>
</dbReference>
<dbReference type="AlphaFoldDB" id="A0A317JYR1"/>
<gene>
    <name evidence="8" type="ORF">DLJ46_21140</name>
</gene>
<evidence type="ECO:0000313" key="8">
    <source>
        <dbReference type="EMBL" id="PWU45528.1"/>
    </source>
</evidence>
<dbReference type="GO" id="GO:0071555">
    <property type="term" value="P:cell wall organization"/>
    <property type="evidence" value="ECO:0007669"/>
    <property type="project" value="UniProtKB-KW"/>
</dbReference>
<dbReference type="GO" id="GO:0008360">
    <property type="term" value="P:regulation of cell shape"/>
    <property type="evidence" value="ECO:0007669"/>
    <property type="project" value="UniProtKB-KW"/>
</dbReference>
<dbReference type="InterPro" id="IPR016181">
    <property type="entry name" value="Acyl_CoA_acyltransferase"/>
</dbReference>
<evidence type="ECO:0000313" key="9">
    <source>
        <dbReference type="Proteomes" id="UP000245683"/>
    </source>
</evidence>
<dbReference type="PANTHER" id="PTHR36174">
    <property type="entry name" value="LIPID II:GLYCINE GLYCYLTRANSFERASE"/>
    <property type="match status" value="1"/>
</dbReference>
<keyword evidence="4" id="KW-0573">Peptidoglycan synthesis</keyword>
<reference evidence="9" key="1">
    <citation type="submission" date="2018-05" db="EMBL/GenBank/DDBJ databases">
        <title>Micromonospora globispora sp. nov. and Micromonospora rugosa sp. nov., isolated from marine sediment.</title>
        <authorList>
            <person name="Carro L."/>
            <person name="Aysel V."/>
            <person name="Cetin D."/>
            <person name="Igual J.M."/>
            <person name="Klenk H.-P."/>
            <person name="Trujillo M.E."/>
            <person name="Sahin N."/>
        </authorList>
    </citation>
    <scope>NUCLEOTIDE SEQUENCE [LARGE SCALE GENOMIC DNA]</scope>
    <source>
        <strain evidence="9">S2904</strain>
    </source>
</reference>
<dbReference type="GO" id="GO:0009252">
    <property type="term" value="P:peptidoglycan biosynthetic process"/>
    <property type="evidence" value="ECO:0007669"/>
    <property type="project" value="UniProtKB-KW"/>
</dbReference>
<dbReference type="SUPFAM" id="SSF55729">
    <property type="entry name" value="Acyl-CoA N-acyltransferases (Nat)"/>
    <property type="match status" value="1"/>
</dbReference>